<keyword evidence="4" id="KW-0862">Zinc</keyword>
<dbReference type="GO" id="GO:0000981">
    <property type="term" value="F:DNA-binding transcription factor activity, RNA polymerase II-specific"/>
    <property type="evidence" value="ECO:0007669"/>
    <property type="project" value="TreeGrafter"/>
</dbReference>
<feature type="compositionally biased region" description="Low complexity" evidence="6">
    <location>
        <begin position="178"/>
        <end position="193"/>
    </location>
</feature>
<evidence type="ECO:0000256" key="5">
    <source>
        <dbReference type="PROSITE-ProRule" id="PRU00042"/>
    </source>
</evidence>
<dbReference type="SUPFAM" id="SSF57667">
    <property type="entry name" value="beta-beta-alpha zinc fingers"/>
    <property type="match status" value="1"/>
</dbReference>
<keyword evidence="9" id="KW-1185">Reference proteome</keyword>
<dbReference type="GO" id="GO:0045944">
    <property type="term" value="P:positive regulation of transcription by RNA polymerase II"/>
    <property type="evidence" value="ECO:0007669"/>
    <property type="project" value="UniProtKB-ARBA"/>
</dbReference>
<keyword evidence="2" id="KW-0677">Repeat</keyword>
<evidence type="ECO:0000256" key="6">
    <source>
        <dbReference type="SAM" id="MobiDB-lite"/>
    </source>
</evidence>
<feature type="region of interest" description="Disordered" evidence="6">
    <location>
        <begin position="178"/>
        <end position="249"/>
    </location>
</feature>
<dbReference type="AlphaFoldDB" id="A0A4S8LCT6"/>
<name>A0A4S8LCT6_DENBC</name>
<protein>
    <recommendedName>
        <fullName evidence="7">C2H2-type domain-containing protein</fullName>
    </recommendedName>
</protein>
<evidence type="ECO:0000256" key="1">
    <source>
        <dbReference type="ARBA" id="ARBA00022723"/>
    </source>
</evidence>
<evidence type="ECO:0000313" key="8">
    <source>
        <dbReference type="EMBL" id="THU86521.1"/>
    </source>
</evidence>
<evidence type="ECO:0000256" key="2">
    <source>
        <dbReference type="ARBA" id="ARBA00022737"/>
    </source>
</evidence>
<feature type="compositionally biased region" description="Polar residues" evidence="6">
    <location>
        <begin position="204"/>
        <end position="222"/>
    </location>
</feature>
<evidence type="ECO:0000313" key="9">
    <source>
        <dbReference type="Proteomes" id="UP000297245"/>
    </source>
</evidence>
<dbReference type="GO" id="GO:0005634">
    <property type="term" value="C:nucleus"/>
    <property type="evidence" value="ECO:0007669"/>
    <property type="project" value="UniProtKB-ARBA"/>
</dbReference>
<dbReference type="PANTHER" id="PTHR19818:SF139">
    <property type="entry name" value="PAIR-RULE PROTEIN ODD-PAIRED"/>
    <property type="match status" value="1"/>
</dbReference>
<dbReference type="PROSITE" id="PS50157">
    <property type="entry name" value="ZINC_FINGER_C2H2_2"/>
    <property type="match status" value="2"/>
</dbReference>
<dbReference type="GO" id="GO:0008270">
    <property type="term" value="F:zinc ion binding"/>
    <property type="evidence" value="ECO:0007669"/>
    <property type="project" value="UniProtKB-KW"/>
</dbReference>
<dbReference type="Pfam" id="PF00096">
    <property type="entry name" value="zf-C2H2"/>
    <property type="match status" value="1"/>
</dbReference>
<dbReference type="InterPro" id="IPR050329">
    <property type="entry name" value="GLI_C2H2-zinc-finger"/>
</dbReference>
<dbReference type="InterPro" id="IPR013087">
    <property type="entry name" value="Znf_C2H2_type"/>
</dbReference>
<dbReference type="InterPro" id="IPR036236">
    <property type="entry name" value="Znf_C2H2_sf"/>
</dbReference>
<evidence type="ECO:0000256" key="3">
    <source>
        <dbReference type="ARBA" id="ARBA00022771"/>
    </source>
</evidence>
<dbReference type="PANTHER" id="PTHR19818">
    <property type="entry name" value="ZINC FINGER PROTEIN ZIC AND GLI"/>
    <property type="match status" value="1"/>
</dbReference>
<organism evidence="8 9">
    <name type="scientific">Dendrothele bispora (strain CBS 962.96)</name>
    <dbReference type="NCBI Taxonomy" id="1314807"/>
    <lineage>
        <taxon>Eukaryota</taxon>
        <taxon>Fungi</taxon>
        <taxon>Dikarya</taxon>
        <taxon>Basidiomycota</taxon>
        <taxon>Agaricomycotina</taxon>
        <taxon>Agaricomycetes</taxon>
        <taxon>Agaricomycetidae</taxon>
        <taxon>Agaricales</taxon>
        <taxon>Agaricales incertae sedis</taxon>
        <taxon>Dendrothele</taxon>
    </lineage>
</organism>
<dbReference type="PROSITE" id="PS00028">
    <property type="entry name" value="ZINC_FINGER_C2H2_1"/>
    <property type="match status" value="2"/>
</dbReference>
<keyword evidence="3 5" id="KW-0863">Zinc-finger</keyword>
<dbReference type="EMBL" id="ML179493">
    <property type="protein sequence ID" value="THU86521.1"/>
    <property type="molecule type" value="Genomic_DNA"/>
</dbReference>
<feature type="domain" description="C2H2-type" evidence="7">
    <location>
        <begin position="318"/>
        <end position="346"/>
    </location>
</feature>
<gene>
    <name evidence="8" type="ORF">K435DRAFT_782831</name>
</gene>
<proteinExistence type="predicted"/>
<dbReference type="Gene3D" id="3.30.160.60">
    <property type="entry name" value="Classic Zinc Finger"/>
    <property type="match status" value="2"/>
</dbReference>
<feature type="domain" description="C2H2-type" evidence="7">
    <location>
        <begin position="253"/>
        <end position="282"/>
    </location>
</feature>
<accession>A0A4S8LCT6</accession>
<dbReference type="OrthoDB" id="8117402at2759"/>
<reference evidence="8 9" key="1">
    <citation type="journal article" date="2019" name="Nat. Ecol. Evol.">
        <title>Megaphylogeny resolves global patterns of mushroom evolution.</title>
        <authorList>
            <person name="Varga T."/>
            <person name="Krizsan K."/>
            <person name="Foldi C."/>
            <person name="Dima B."/>
            <person name="Sanchez-Garcia M."/>
            <person name="Sanchez-Ramirez S."/>
            <person name="Szollosi G.J."/>
            <person name="Szarkandi J.G."/>
            <person name="Papp V."/>
            <person name="Albert L."/>
            <person name="Andreopoulos W."/>
            <person name="Angelini C."/>
            <person name="Antonin V."/>
            <person name="Barry K.W."/>
            <person name="Bougher N.L."/>
            <person name="Buchanan P."/>
            <person name="Buyck B."/>
            <person name="Bense V."/>
            <person name="Catcheside P."/>
            <person name="Chovatia M."/>
            <person name="Cooper J."/>
            <person name="Damon W."/>
            <person name="Desjardin D."/>
            <person name="Finy P."/>
            <person name="Geml J."/>
            <person name="Haridas S."/>
            <person name="Hughes K."/>
            <person name="Justo A."/>
            <person name="Karasinski D."/>
            <person name="Kautmanova I."/>
            <person name="Kiss B."/>
            <person name="Kocsube S."/>
            <person name="Kotiranta H."/>
            <person name="LaButti K.M."/>
            <person name="Lechner B.E."/>
            <person name="Liimatainen K."/>
            <person name="Lipzen A."/>
            <person name="Lukacs Z."/>
            <person name="Mihaltcheva S."/>
            <person name="Morgado L.N."/>
            <person name="Niskanen T."/>
            <person name="Noordeloos M.E."/>
            <person name="Ohm R.A."/>
            <person name="Ortiz-Santana B."/>
            <person name="Ovrebo C."/>
            <person name="Racz N."/>
            <person name="Riley R."/>
            <person name="Savchenko A."/>
            <person name="Shiryaev A."/>
            <person name="Soop K."/>
            <person name="Spirin V."/>
            <person name="Szebenyi C."/>
            <person name="Tomsovsky M."/>
            <person name="Tulloss R.E."/>
            <person name="Uehling J."/>
            <person name="Grigoriev I.V."/>
            <person name="Vagvolgyi C."/>
            <person name="Papp T."/>
            <person name="Martin F.M."/>
            <person name="Miettinen O."/>
            <person name="Hibbett D.S."/>
            <person name="Nagy L.G."/>
        </authorList>
    </citation>
    <scope>NUCLEOTIDE SEQUENCE [LARGE SCALE GENOMIC DNA]</scope>
    <source>
        <strain evidence="8 9">CBS 962.96</strain>
    </source>
</reference>
<dbReference type="Proteomes" id="UP000297245">
    <property type="component" value="Unassembled WGS sequence"/>
</dbReference>
<dbReference type="GO" id="GO:0000978">
    <property type="term" value="F:RNA polymerase II cis-regulatory region sequence-specific DNA binding"/>
    <property type="evidence" value="ECO:0007669"/>
    <property type="project" value="TreeGrafter"/>
</dbReference>
<evidence type="ECO:0000259" key="7">
    <source>
        <dbReference type="PROSITE" id="PS50157"/>
    </source>
</evidence>
<keyword evidence="1" id="KW-0479">Metal-binding</keyword>
<evidence type="ECO:0000256" key="4">
    <source>
        <dbReference type="ARBA" id="ARBA00022833"/>
    </source>
</evidence>
<sequence length="346" mass="38408">MSITLPIEEMARLRLSLKLGVDGRLTFDMQPVERSLSTSQWKLQNRNLKLRFEGKSDAKGFLCLDVWVEDEEVTSATNSASSMNAESSTSFGSNGSHFHNAFSAPGDQVHEEGDSVSDFSMFDTVSSTSPFPHPYENLPWPSSIDVAHFISSFNFQESPISTPSASSETTNVFEMLSPQDLSSPLPSTSSLPSNGTLHPHLLTTKGSSNFDGTSFTADNSPESEPPEDIPVPSFSSAERDPPETVNNNVARPWPCLEPGCLKHFTRKYTRSVHMETHTRAKQERKLFPCRVAGCDEHFGRKHDRLRHEAGIHSVECDWMCAECSRVFSSETTLEKHLTSSGHSNHR</sequence>
<dbReference type="SMART" id="SM00355">
    <property type="entry name" value="ZnF_C2H2"/>
    <property type="match status" value="3"/>
</dbReference>